<dbReference type="PANTHER" id="PTHR10091:SF0">
    <property type="entry name" value="GALACTOSE MUTAROTASE"/>
    <property type="match status" value="1"/>
</dbReference>
<comment type="similarity">
    <text evidence="4 11">Belongs to the aldose epimerase family.</text>
</comment>
<dbReference type="RefSeq" id="WP_189626725.1">
    <property type="nucleotide sequence ID" value="NZ_BNAF01000007.1"/>
</dbReference>
<evidence type="ECO:0000256" key="7">
    <source>
        <dbReference type="ARBA" id="ARBA00014165"/>
    </source>
</evidence>
<comment type="catalytic activity">
    <reaction evidence="1 11">
        <text>alpha-D-glucose = beta-D-glucose</text>
        <dbReference type="Rhea" id="RHEA:10264"/>
        <dbReference type="ChEBI" id="CHEBI:15903"/>
        <dbReference type="ChEBI" id="CHEBI:17925"/>
        <dbReference type="EC" id="5.1.3.3"/>
    </reaction>
</comment>
<evidence type="ECO:0000256" key="8">
    <source>
        <dbReference type="ARBA" id="ARBA00022837"/>
    </source>
</evidence>
<comment type="pathway">
    <text evidence="3 11">Carbohydrate metabolism; hexose metabolism.</text>
</comment>
<dbReference type="EC" id="5.1.3.3" evidence="6 11"/>
<organism evidence="12 13">
    <name type="scientific">Sphingobacterium griseoflavum</name>
    <dbReference type="NCBI Taxonomy" id="1474952"/>
    <lineage>
        <taxon>Bacteria</taxon>
        <taxon>Pseudomonadati</taxon>
        <taxon>Bacteroidota</taxon>
        <taxon>Sphingobacteriia</taxon>
        <taxon>Sphingobacteriales</taxon>
        <taxon>Sphingobacteriaceae</taxon>
        <taxon>Sphingobacterium</taxon>
    </lineage>
</organism>
<keyword evidence="8" id="KW-0106">Calcium</keyword>
<dbReference type="CDD" id="cd09019">
    <property type="entry name" value="galactose_mutarotase_like"/>
    <property type="match status" value="1"/>
</dbReference>
<comment type="caution">
    <text evidence="12">The sequence shown here is derived from an EMBL/GenBank/DDBJ whole genome shotgun (WGS) entry which is preliminary data.</text>
</comment>
<name>A0ABQ3HZ18_9SPHI</name>
<dbReference type="InterPro" id="IPR015443">
    <property type="entry name" value="Aldose_1-epimerase"/>
</dbReference>
<dbReference type="Pfam" id="PF01263">
    <property type="entry name" value="Aldose_epim"/>
    <property type="match status" value="1"/>
</dbReference>
<evidence type="ECO:0000256" key="1">
    <source>
        <dbReference type="ARBA" id="ARBA00001614"/>
    </source>
</evidence>
<dbReference type="InterPro" id="IPR011013">
    <property type="entry name" value="Gal_mutarotase_sf_dom"/>
</dbReference>
<keyword evidence="13" id="KW-1185">Reference proteome</keyword>
<evidence type="ECO:0000256" key="3">
    <source>
        <dbReference type="ARBA" id="ARBA00005028"/>
    </source>
</evidence>
<dbReference type="InterPro" id="IPR018052">
    <property type="entry name" value="Ald1_epimerase_CS"/>
</dbReference>
<dbReference type="SUPFAM" id="SSF74650">
    <property type="entry name" value="Galactose mutarotase-like"/>
    <property type="match status" value="1"/>
</dbReference>
<dbReference type="Proteomes" id="UP000620550">
    <property type="component" value="Unassembled WGS sequence"/>
</dbReference>
<protein>
    <recommendedName>
        <fullName evidence="7 11">Aldose 1-epimerase</fullName>
        <ecNumber evidence="6 11">5.1.3.3</ecNumber>
    </recommendedName>
</protein>
<dbReference type="InterPro" id="IPR008183">
    <property type="entry name" value="Aldose_1/G6P_1-epimerase"/>
</dbReference>
<dbReference type="EMBL" id="BNAF01000007">
    <property type="protein sequence ID" value="GHE38438.1"/>
    <property type="molecule type" value="Genomic_DNA"/>
</dbReference>
<dbReference type="Gene3D" id="2.70.98.10">
    <property type="match status" value="1"/>
</dbReference>
<keyword evidence="9 11" id="KW-0413">Isomerase</keyword>
<keyword evidence="10 11" id="KW-0119">Carbohydrate metabolism</keyword>
<sequence>MIYQLPHPADFEHKIDGKNTHLIILKNRSGMQVAFTDYGARIVSVLVPDKFGDLRDVVLGFNSIEEYLAADEPYHGATIGRYANRIANGQFELDGKTYVLQQNNGRNCLHGGPNGFHSKVWDRQVSLEKKVDFYYVSADGEEGFPGNLKVRVSYELSDANEILIRYKAETDSATPVNLTNHAYFNLNGEGHSDILQHVVHIPSDHFIAIDEQQIPLGAAMPVDHSAFDFRAPKKIAEDINDEEEQLRMGNGYDHSFVNTQTFATPAASAYSDLSGIRLDVLTTEPGVQLYTGNFLTGNDRGKSGGVYFPRTAFCFETQHYPDSPNQERLPSTILHPGEVLESQTIYRFSIKKEV</sequence>
<evidence type="ECO:0000256" key="2">
    <source>
        <dbReference type="ARBA" id="ARBA00001913"/>
    </source>
</evidence>
<evidence type="ECO:0000256" key="11">
    <source>
        <dbReference type="PIRNR" id="PIRNR005096"/>
    </source>
</evidence>
<evidence type="ECO:0000256" key="10">
    <source>
        <dbReference type="ARBA" id="ARBA00023277"/>
    </source>
</evidence>
<evidence type="ECO:0000313" key="13">
    <source>
        <dbReference type="Proteomes" id="UP000620550"/>
    </source>
</evidence>
<dbReference type="InterPro" id="IPR014718">
    <property type="entry name" value="GH-type_carb-bd"/>
</dbReference>
<dbReference type="NCBIfam" id="NF008277">
    <property type="entry name" value="PRK11055.1"/>
    <property type="match status" value="1"/>
</dbReference>
<evidence type="ECO:0000256" key="4">
    <source>
        <dbReference type="ARBA" id="ARBA00006206"/>
    </source>
</evidence>
<dbReference type="PANTHER" id="PTHR10091">
    <property type="entry name" value="ALDOSE-1-EPIMERASE"/>
    <property type="match status" value="1"/>
</dbReference>
<dbReference type="PIRSF" id="PIRSF005096">
    <property type="entry name" value="GALM"/>
    <property type="match status" value="1"/>
</dbReference>
<accession>A0ABQ3HZ18</accession>
<gene>
    <name evidence="12" type="primary">galM</name>
    <name evidence="12" type="ORF">GCM10017764_22270</name>
</gene>
<comment type="cofactor">
    <cofactor evidence="2">
        <name>Ca(2+)</name>
        <dbReference type="ChEBI" id="CHEBI:29108"/>
    </cofactor>
</comment>
<comment type="subunit">
    <text evidence="5">Monomer.</text>
</comment>
<dbReference type="InterPro" id="IPR047215">
    <property type="entry name" value="Galactose_mutarotase-like"/>
</dbReference>
<dbReference type="PROSITE" id="PS00545">
    <property type="entry name" value="ALDOSE_1_EPIMERASE"/>
    <property type="match status" value="1"/>
</dbReference>
<reference evidence="13" key="1">
    <citation type="journal article" date="2019" name="Int. J. Syst. Evol. Microbiol.">
        <title>The Global Catalogue of Microorganisms (GCM) 10K type strain sequencing project: providing services to taxonomists for standard genome sequencing and annotation.</title>
        <authorList>
            <consortium name="The Broad Institute Genomics Platform"/>
            <consortium name="The Broad Institute Genome Sequencing Center for Infectious Disease"/>
            <person name="Wu L."/>
            <person name="Ma J."/>
        </authorList>
    </citation>
    <scope>NUCLEOTIDE SEQUENCE [LARGE SCALE GENOMIC DNA]</scope>
    <source>
        <strain evidence="13">CGMCC 1.12966</strain>
    </source>
</reference>
<evidence type="ECO:0000256" key="5">
    <source>
        <dbReference type="ARBA" id="ARBA00011245"/>
    </source>
</evidence>
<evidence type="ECO:0000256" key="6">
    <source>
        <dbReference type="ARBA" id="ARBA00013185"/>
    </source>
</evidence>
<evidence type="ECO:0000313" key="12">
    <source>
        <dbReference type="EMBL" id="GHE38438.1"/>
    </source>
</evidence>
<proteinExistence type="inferred from homology"/>
<evidence type="ECO:0000256" key="9">
    <source>
        <dbReference type="ARBA" id="ARBA00023235"/>
    </source>
</evidence>